<comment type="subcellular location">
    <subcellularLocation>
        <location evidence="1">Cell membrane</location>
        <topology evidence="1">Multi-pass membrane protein</topology>
    </subcellularLocation>
</comment>
<feature type="transmembrane region" description="Helical" evidence="6">
    <location>
        <begin position="104"/>
        <end position="121"/>
    </location>
</feature>
<dbReference type="AlphaFoldDB" id="A0A7W5ZY19"/>
<dbReference type="GO" id="GO:0005886">
    <property type="term" value="C:plasma membrane"/>
    <property type="evidence" value="ECO:0007669"/>
    <property type="project" value="UniProtKB-SubCell"/>
</dbReference>
<evidence type="ECO:0000313" key="8">
    <source>
        <dbReference type="Proteomes" id="UP000562395"/>
    </source>
</evidence>
<keyword evidence="8" id="KW-1185">Reference proteome</keyword>
<keyword evidence="5 6" id="KW-0472">Membrane</keyword>
<gene>
    <name evidence="7" type="ORF">GGQ88_001905</name>
</gene>
<proteinExistence type="predicted"/>
<evidence type="ECO:0000256" key="5">
    <source>
        <dbReference type="ARBA" id="ARBA00023136"/>
    </source>
</evidence>
<feature type="transmembrane region" description="Helical" evidence="6">
    <location>
        <begin position="52"/>
        <end position="71"/>
    </location>
</feature>
<evidence type="ECO:0000256" key="2">
    <source>
        <dbReference type="ARBA" id="ARBA00022475"/>
    </source>
</evidence>
<dbReference type="Proteomes" id="UP000562395">
    <property type="component" value="Unassembled WGS sequence"/>
</dbReference>
<keyword evidence="2" id="KW-1003">Cell membrane</keyword>
<evidence type="ECO:0000313" key="7">
    <source>
        <dbReference type="EMBL" id="MBB3860639.1"/>
    </source>
</evidence>
<feature type="transmembrane region" description="Helical" evidence="6">
    <location>
        <begin position="159"/>
        <end position="187"/>
    </location>
</feature>
<dbReference type="Pfam" id="PF09678">
    <property type="entry name" value="Caa3_CtaG"/>
    <property type="match status" value="1"/>
</dbReference>
<reference evidence="7 8" key="1">
    <citation type="submission" date="2020-08" db="EMBL/GenBank/DDBJ databases">
        <title>Genomic Encyclopedia of Type Strains, Phase IV (KMG-IV): sequencing the most valuable type-strain genomes for metagenomic binning, comparative biology and taxonomic classification.</title>
        <authorList>
            <person name="Goeker M."/>
        </authorList>
    </citation>
    <scope>NUCLEOTIDE SEQUENCE [LARGE SCALE GENOMIC DNA]</scope>
    <source>
        <strain evidence="7 8">DSM 14552</strain>
    </source>
</reference>
<organism evidence="7 8">
    <name type="scientific">Novosphingobium hassiacum</name>
    <dbReference type="NCBI Taxonomy" id="173676"/>
    <lineage>
        <taxon>Bacteria</taxon>
        <taxon>Pseudomonadati</taxon>
        <taxon>Pseudomonadota</taxon>
        <taxon>Alphaproteobacteria</taxon>
        <taxon>Sphingomonadales</taxon>
        <taxon>Sphingomonadaceae</taxon>
        <taxon>Novosphingobium</taxon>
    </lineage>
</organism>
<dbReference type="RefSeq" id="WP_183612883.1">
    <property type="nucleotide sequence ID" value="NZ_JACICY010000003.1"/>
</dbReference>
<dbReference type="InterPro" id="IPR019108">
    <property type="entry name" value="Caa3_assmbl_CtaG-rel"/>
</dbReference>
<feature type="transmembrane region" description="Helical" evidence="6">
    <location>
        <begin position="20"/>
        <end position="40"/>
    </location>
</feature>
<evidence type="ECO:0000256" key="6">
    <source>
        <dbReference type="SAM" id="Phobius"/>
    </source>
</evidence>
<feature type="transmembrane region" description="Helical" evidence="6">
    <location>
        <begin position="133"/>
        <end position="152"/>
    </location>
</feature>
<comment type="caution">
    <text evidence="7">The sequence shown here is derived from an EMBL/GenBank/DDBJ whole genome shotgun (WGS) entry which is preliminary data.</text>
</comment>
<keyword evidence="4 6" id="KW-1133">Transmembrane helix</keyword>
<feature type="transmembrane region" description="Helical" evidence="6">
    <location>
        <begin position="207"/>
        <end position="229"/>
    </location>
</feature>
<evidence type="ECO:0000256" key="4">
    <source>
        <dbReference type="ARBA" id="ARBA00022989"/>
    </source>
</evidence>
<sequence length="241" mass="25835">MPVWLPYCGSAPDPGHWLARWNFDPVLIIVAIALLGLGWWKHPATLRSQSCATALFAVIFISPLCALGSALFSIRAVHHLLLTLALAPLLVAAIGERASTFRPGLVPTTVVQAGVFWAWHFNPLYELALSNDAVFWAMQASITLSAMAWWLALGRAASLVAAASTLATTIQMGLLGALLVFAGRPFYAPHWFSTQVWGLSPIEDQQIAGLVIWVLGSGAYLAIASALIFRALTPSPRPAVA</sequence>
<evidence type="ECO:0000256" key="1">
    <source>
        <dbReference type="ARBA" id="ARBA00004651"/>
    </source>
</evidence>
<evidence type="ECO:0000256" key="3">
    <source>
        <dbReference type="ARBA" id="ARBA00022692"/>
    </source>
</evidence>
<accession>A0A7W5ZY19</accession>
<name>A0A7W5ZY19_9SPHN</name>
<dbReference type="EMBL" id="JACICY010000003">
    <property type="protein sequence ID" value="MBB3860639.1"/>
    <property type="molecule type" value="Genomic_DNA"/>
</dbReference>
<keyword evidence="3 6" id="KW-0812">Transmembrane</keyword>
<protein>
    <submittedName>
        <fullName evidence="7">Putative membrane protein</fullName>
    </submittedName>
</protein>
<feature type="transmembrane region" description="Helical" evidence="6">
    <location>
        <begin position="77"/>
        <end position="95"/>
    </location>
</feature>